<protein>
    <submittedName>
        <fullName evidence="7">Metallo-hydrolase/oxidoreductase</fullName>
    </submittedName>
</protein>
<dbReference type="GO" id="GO:0016787">
    <property type="term" value="F:hydrolase activity"/>
    <property type="evidence" value="ECO:0007669"/>
    <property type="project" value="UniProtKB-KW"/>
</dbReference>
<proteinExistence type="inferred from homology"/>
<evidence type="ECO:0000313" key="7">
    <source>
        <dbReference type="EMBL" id="RDX48029.1"/>
    </source>
</evidence>
<dbReference type="PANTHER" id="PTHR42978">
    <property type="entry name" value="QUORUM-QUENCHING LACTONASE YTNP-RELATED-RELATED"/>
    <property type="match status" value="1"/>
</dbReference>
<dbReference type="AlphaFoldDB" id="A0A371D683"/>
<keyword evidence="3" id="KW-0479">Metal-binding</keyword>
<evidence type="ECO:0000256" key="1">
    <source>
        <dbReference type="ARBA" id="ARBA00001947"/>
    </source>
</evidence>
<evidence type="ECO:0000256" key="4">
    <source>
        <dbReference type="ARBA" id="ARBA00022801"/>
    </source>
</evidence>
<dbReference type="SMART" id="SM00849">
    <property type="entry name" value="Lactamase_B"/>
    <property type="match status" value="1"/>
</dbReference>
<name>A0A371D683_9APHY</name>
<sequence>MSLPPPAANQAFCKVSALEGGHVKIPSAWFVDPDPTPGEFTVVPAICFLIRHSTRPETFVFDLGVHKNWATLAPEYAEGVRKDGSDMYAQPDVAESLAKGGLDPADVTYVCISHIHIDHVGDPTPFSKAKFIVGAGARALPDPATGHTQELSTRCFEAIPKERVDYLDLSGAPAIGPFAHAHDFFGDGSLYIVDATGHLPGHVNLLVRTTADGGWLYLAADSAHDWRLLKGQGKIPRKPFCMHVDVEKAEAQIANIVKLLDENKRAQVLLAHDVPWYEKNKGGSAFWPGEIPPL</sequence>
<comment type="cofactor">
    <cofactor evidence="1">
        <name>Zn(2+)</name>
        <dbReference type="ChEBI" id="CHEBI:29105"/>
    </cofactor>
</comment>
<dbReference type="STRING" id="139420.A0A371D683"/>
<evidence type="ECO:0000313" key="8">
    <source>
        <dbReference type="Proteomes" id="UP000256964"/>
    </source>
</evidence>
<evidence type="ECO:0000256" key="3">
    <source>
        <dbReference type="ARBA" id="ARBA00022723"/>
    </source>
</evidence>
<reference evidence="7 8" key="1">
    <citation type="journal article" date="2018" name="Biotechnol. Biofuels">
        <title>Integrative visual omics of the white-rot fungus Polyporus brumalis exposes the biotechnological potential of its oxidative enzymes for delignifying raw plant biomass.</title>
        <authorList>
            <person name="Miyauchi S."/>
            <person name="Rancon A."/>
            <person name="Drula E."/>
            <person name="Hage H."/>
            <person name="Chaduli D."/>
            <person name="Favel A."/>
            <person name="Grisel S."/>
            <person name="Henrissat B."/>
            <person name="Herpoel-Gimbert I."/>
            <person name="Ruiz-Duenas F.J."/>
            <person name="Chevret D."/>
            <person name="Hainaut M."/>
            <person name="Lin J."/>
            <person name="Wang M."/>
            <person name="Pangilinan J."/>
            <person name="Lipzen A."/>
            <person name="Lesage-Meessen L."/>
            <person name="Navarro D."/>
            <person name="Riley R."/>
            <person name="Grigoriev I.V."/>
            <person name="Zhou S."/>
            <person name="Raouche S."/>
            <person name="Rosso M.N."/>
        </authorList>
    </citation>
    <scope>NUCLEOTIDE SEQUENCE [LARGE SCALE GENOMIC DNA]</scope>
    <source>
        <strain evidence="7 8">BRFM 1820</strain>
    </source>
</reference>
<dbReference type="InterPro" id="IPR036866">
    <property type="entry name" value="RibonucZ/Hydroxyglut_hydro"/>
</dbReference>
<dbReference type="Proteomes" id="UP000256964">
    <property type="component" value="Unassembled WGS sequence"/>
</dbReference>
<evidence type="ECO:0000259" key="6">
    <source>
        <dbReference type="SMART" id="SM00849"/>
    </source>
</evidence>
<dbReference type="InterPro" id="IPR001279">
    <property type="entry name" value="Metallo-B-lactamas"/>
</dbReference>
<gene>
    <name evidence="7" type="ORF">OH76DRAFT_694109</name>
</gene>
<dbReference type="Gene3D" id="3.60.15.10">
    <property type="entry name" value="Ribonuclease Z/Hydroxyacylglutathione hydrolase-like"/>
    <property type="match status" value="1"/>
</dbReference>
<dbReference type="PANTHER" id="PTHR42978:SF2">
    <property type="entry name" value="102 KBASES UNSTABLE REGION: FROM 1 TO 119443"/>
    <property type="match status" value="1"/>
</dbReference>
<dbReference type="InterPro" id="IPR051013">
    <property type="entry name" value="MBL_superfamily_lactonases"/>
</dbReference>
<evidence type="ECO:0000256" key="2">
    <source>
        <dbReference type="ARBA" id="ARBA00007749"/>
    </source>
</evidence>
<organism evidence="7 8">
    <name type="scientific">Lentinus brumalis</name>
    <dbReference type="NCBI Taxonomy" id="2498619"/>
    <lineage>
        <taxon>Eukaryota</taxon>
        <taxon>Fungi</taxon>
        <taxon>Dikarya</taxon>
        <taxon>Basidiomycota</taxon>
        <taxon>Agaricomycotina</taxon>
        <taxon>Agaricomycetes</taxon>
        <taxon>Polyporales</taxon>
        <taxon>Polyporaceae</taxon>
        <taxon>Lentinus</taxon>
    </lineage>
</organism>
<comment type="similarity">
    <text evidence="2">Belongs to the metallo-beta-lactamase superfamily.</text>
</comment>
<dbReference type="CDD" id="cd07730">
    <property type="entry name" value="metallo-hydrolase-like_MBL-fold"/>
    <property type="match status" value="1"/>
</dbReference>
<keyword evidence="8" id="KW-1185">Reference proteome</keyword>
<feature type="domain" description="Metallo-beta-lactamase" evidence="6">
    <location>
        <begin position="44"/>
        <end position="272"/>
    </location>
</feature>
<accession>A0A371D683</accession>
<dbReference type="OrthoDB" id="10250730at2759"/>
<keyword evidence="4" id="KW-0378">Hydrolase</keyword>
<evidence type="ECO:0000256" key="5">
    <source>
        <dbReference type="ARBA" id="ARBA00022833"/>
    </source>
</evidence>
<dbReference type="GO" id="GO:0046872">
    <property type="term" value="F:metal ion binding"/>
    <property type="evidence" value="ECO:0007669"/>
    <property type="project" value="UniProtKB-KW"/>
</dbReference>
<dbReference type="SUPFAM" id="SSF56281">
    <property type="entry name" value="Metallo-hydrolase/oxidoreductase"/>
    <property type="match status" value="1"/>
</dbReference>
<dbReference type="Pfam" id="PF00753">
    <property type="entry name" value="Lactamase_B"/>
    <property type="match status" value="1"/>
</dbReference>
<keyword evidence="5" id="KW-0862">Zinc</keyword>
<dbReference type="EMBL" id="KZ857414">
    <property type="protein sequence ID" value="RDX48029.1"/>
    <property type="molecule type" value="Genomic_DNA"/>
</dbReference>